<feature type="region of interest" description="Disordered" evidence="1">
    <location>
        <begin position="204"/>
        <end position="306"/>
    </location>
</feature>
<feature type="compositionally biased region" description="Polar residues" evidence="1">
    <location>
        <begin position="144"/>
        <end position="156"/>
    </location>
</feature>
<evidence type="ECO:0000313" key="2">
    <source>
        <dbReference type="EMBL" id="KAK5698035.1"/>
    </source>
</evidence>
<dbReference type="AlphaFoldDB" id="A0AAN7W9U3"/>
<gene>
    <name evidence="2" type="ORF">LTR97_006995</name>
</gene>
<feature type="region of interest" description="Disordered" evidence="1">
    <location>
        <begin position="320"/>
        <end position="347"/>
    </location>
</feature>
<proteinExistence type="predicted"/>
<protein>
    <submittedName>
        <fullName evidence="2">Uncharacterized protein</fullName>
    </submittedName>
</protein>
<name>A0AAN7W9U3_9PEZI</name>
<accession>A0AAN7W9U3</accession>
<dbReference type="Proteomes" id="UP001310594">
    <property type="component" value="Unassembled WGS sequence"/>
</dbReference>
<comment type="caution">
    <text evidence="2">The sequence shown here is derived from an EMBL/GenBank/DDBJ whole genome shotgun (WGS) entry which is preliminary data.</text>
</comment>
<evidence type="ECO:0000313" key="3">
    <source>
        <dbReference type="Proteomes" id="UP001310594"/>
    </source>
</evidence>
<reference evidence="2" key="1">
    <citation type="submission" date="2023-08" db="EMBL/GenBank/DDBJ databases">
        <title>Black Yeasts Isolated from many extreme environments.</title>
        <authorList>
            <person name="Coleine C."/>
            <person name="Stajich J.E."/>
            <person name="Selbmann L."/>
        </authorList>
    </citation>
    <scope>NUCLEOTIDE SEQUENCE</scope>
    <source>
        <strain evidence="2">CCFEE 5810</strain>
    </source>
</reference>
<sequence>MNTDDGRVDNEDLRSLLRGVDDIKKKFGHQKRSEIYGSEDLKDHCASLLAVFGAKIWSDEAVRNRLTSAETDDLDGLYTKDLYWSDCSDRARLQDIFSRLVVEKVASYLANQRVRNPRSSHRSRFAVLSPLPTRAKKTTRPDRSATTFPTPVTSHRASPISEDIDTASMQSTIHSSQVTSSEHESSAALAGDLLQQLTAYAARKTPAPRTVSPRPIDPLSPSSRLSHRPGANNASTQTLKLVAPRGPGTTTTEAPGKKRSRTEEDAEPMASTDKRSRTGSGEHPHPARPTPIRPTSPASMCPPTDHTTASIARQAMEICESRAPQDSSSASMGTTTEAGDTPRSHSVPKTAVIPTRVATAPPGQPANTVTTSQPGLPSVRVRFKQRDSDVGAALVRARGSGYEDVAAYFKRLDAKLPPKLRKQGITVEAVYVEGFADMDKIPIYRDSDDEEWTALQCNLSVMREDGKPVMAGVEFVAILSDAPEQTKVECLDD</sequence>
<organism evidence="2 3">
    <name type="scientific">Elasticomyces elasticus</name>
    <dbReference type="NCBI Taxonomy" id="574655"/>
    <lineage>
        <taxon>Eukaryota</taxon>
        <taxon>Fungi</taxon>
        <taxon>Dikarya</taxon>
        <taxon>Ascomycota</taxon>
        <taxon>Pezizomycotina</taxon>
        <taxon>Dothideomycetes</taxon>
        <taxon>Dothideomycetidae</taxon>
        <taxon>Mycosphaerellales</taxon>
        <taxon>Teratosphaeriaceae</taxon>
        <taxon>Elasticomyces</taxon>
    </lineage>
</organism>
<feature type="compositionally biased region" description="Basic and acidic residues" evidence="1">
    <location>
        <begin position="272"/>
        <end position="285"/>
    </location>
</feature>
<feature type="compositionally biased region" description="Polar residues" evidence="1">
    <location>
        <begin position="324"/>
        <end position="338"/>
    </location>
</feature>
<dbReference type="EMBL" id="JAVRQU010000010">
    <property type="protein sequence ID" value="KAK5698035.1"/>
    <property type="molecule type" value="Genomic_DNA"/>
</dbReference>
<evidence type="ECO:0000256" key="1">
    <source>
        <dbReference type="SAM" id="MobiDB-lite"/>
    </source>
</evidence>
<feature type="region of interest" description="Disordered" evidence="1">
    <location>
        <begin position="119"/>
        <end position="162"/>
    </location>
</feature>